<keyword evidence="5 6" id="KW-0472">Membrane</keyword>
<evidence type="ECO:0000256" key="4">
    <source>
        <dbReference type="ARBA" id="ARBA00022989"/>
    </source>
</evidence>
<dbReference type="AlphaFoldDB" id="A0A3N0B5L8"/>
<feature type="transmembrane region" description="Helical" evidence="6">
    <location>
        <begin position="187"/>
        <end position="209"/>
    </location>
</feature>
<protein>
    <submittedName>
        <fullName evidence="8">TadC protein</fullName>
    </submittedName>
</protein>
<evidence type="ECO:0000313" key="8">
    <source>
        <dbReference type="EMBL" id="RNL42114.1"/>
    </source>
</evidence>
<comment type="subcellular location">
    <subcellularLocation>
        <location evidence="1">Cell membrane</location>
        <topology evidence="1">Multi-pass membrane protein</topology>
    </subcellularLocation>
</comment>
<evidence type="ECO:0000256" key="3">
    <source>
        <dbReference type="ARBA" id="ARBA00022692"/>
    </source>
</evidence>
<gene>
    <name evidence="8" type="ORF">DMP06_01535</name>
</gene>
<dbReference type="RefSeq" id="WP_123207972.1">
    <property type="nucleotide sequence ID" value="NZ_JBHTHO010000008.1"/>
</dbReference>
<dbReference type="PANTHER" id="PTHR35007">
    <property type="entry name" value="INTEGRAL MEMBRANE PROTEIN-RELATED"/>
    <property type="match status" value="1"/>
</dbReference>
<accession>A0A3N0B5L8</accession>
<dbReference type="Pfam" id="PF00482">
    <property type="entry name" value="T2SSF"/>
    <property type="match status" value="1"/>
</dbReference>
<proteinExistence type="predicted"/>
<evidence type="ECO:0000256" key="5">
    <source>
        <dbReference type="ARBA" id="ARBA00023136"/>
    </source>
</evidence>
<dbReference type="OrthoDB" id="3186511at2"/>
<keyword evidence="3 6" id="KW-0812">Transmembrane</keyword>
<sequence>MEALAMAACFAALAGFLVVRWAAQELEEAGRRKILREGMGLVAGAPSGPASVAASRIRGKRERERIQLDVERHVPEMLDAIALGMRSGLSFESALRLYGFRFDDRLALACRRACQNWESGLVERDEALRAVAEEFDVPSLSRFVANALRALKYGSPMGRMLEVLSSEARSCYRAKMEERVAKAPVKMLAPTAGLILPAMLIMMMGPVVLELIG</sequence>
<dbReference type="PANTHER" id="PTHR35007:SF2">
    <property type="entry name" value="PILUS ASSEMBLE PROTEIN"/>
    <property type="match status" value="1"/>
</dbReference>
<feature type="domain" description="Type II secretion system protein GspF" evidence="7">
    <location>
        <begin position="78"/>
        <end position="204"/>
    </location>
</feature>
<evidence type="ECO:0000259" key="7">
    <source>
        <dbReference type="Pfam" id="PF00482"/>
    </source>
</evidence>
<evidence type="ECO:0000256" key="1">
    <source>
        <dbReference type="ARBA" id="ARBA00004651"/>
    </source>
</evidence>
<organism evidence="8 9">
    <name type="scientific">Slackia equolifaciens</name>
    <dbReference type="NCBI Taxonomy" id="498718"/>
    <lineage>
        <taxon>Bacteria</taxon>
        <taxon>Bacillati</taxon>
        <taxon>Actinomycetota</taxon>
        <taxon>Coriobacteriia</taxon>
        <taxon>Eggerthellales</taxon>
        <taxon>Eggerthellaceae</taxon>
        <taxon>Slackia</taxon>
    </lineage>
</organism>
<dbReference type="InterPro" id="IPR018076">
    <property type="entry name" value="T2SS_GspF_dom"/>
</dbReference>
<evidence type="ECO:0000313" key="9">
    <source>
        <dbReference type="Proteomes" id="UP000269591"/>
    </source>
</evidence>
<dbReference type="GO" id="GO:0005886">
    <property type="term" value="C:plasma membrane"/>
    <property type="evidence" value="ECO:0007669"/>
    <property type="project" value="UniProtKB-SubCell"/>
</dbReference>
<dbReference type="EMBL" id="QIBX01000001">
    <property type="protein sequence ID" value="RNL42114.1"/>
    <property type="molecule type" value="Genomic_DNA"/>
</dbReference>
<comment type="caution">
    <text evidence="8">The sequence shown here is derived from an EMBL/GenBank/DDBJ whole genome shotgun (WGS) entry which is preliminary data.</text>
</comment>
<evidence type="ECO:0000256" key="2">
    <source>
        <dbReference type="ARBA" id="ARBA00022475"/>
    </source>
</evidence>
<keyword evidence="4 6" id="KW-1133">Transmembrane helix</keyword>
<keyword evidence="9" id="KW-1185">Reference proteome</keyword>
<name>A0A3N0B5L8_9ACTN</name>
<reference evidence="9" key="1">
    <citation type="submission" date="2018-05" db="EMBL/GenBank/DDBJ databases">
        <title>Genome Sequencing of selected type strains of the family Eggerthellaceae.</title>
        <authorList>
            <person name="Danylec N."/>
            <person name="Stoll D.A."/>
            <person name="Doetsch A."/>
            <person name="Huch M."/>
        </authorList>
    </citation>
    <scope>NUCLEOTIDE SEQUENCE [LARGE SCALE GENOMIC DNA]</scope>
    <source>
        <strain evidence="9">DSM 24851</strain>
    </source>
</reference>
<evidence type="ECO:0000256" key="6">
    <source>
        <dbReference type="SAM" id="Phobius"/>
    </source>
</evidence>
<dbReference type="Proteomes" id="UP000269591">
    <property type="component" value="Unassembled WGS sequence"/>
</dbReference>
<keyword evidence="2" id="KW-1003">Cell membrane</keyword>